<dbReference type="InterPro" id="IPR016164">
    <property type="entry name" value="FAD-linked_Oxase-like_C"/>
</dbReference>
<keyword evidence="3" id="KW-0274">FAD</keyword>
<gene>
    <name evidence="6" type="ORF">ACFPIJ_05225</name>
</gene>
<feature type="domain" description="FAD-binding PCMH-type" evidence="5">
    <location>
        <begin position="40"/>
        <end position="219"/>
    </location>
</feature>
<dbReference type="InterPro" id="IPR051914">
    <property type="entry name" value="FAD-linked_OxidoTrans_Type4"/>
</dbReference>
<dbReference type="InterPro" id="IPR006094">
    <property type="entry name" value="Oxid_FAD_bind_N"/>
</dbReference>
<dbReference type="InterPro" id="IPR036318">
    <property type="entry name" value="FAD-bd_PCMH-like_sf"/>
</dbReference>
<keyword evidence="4" id="KW-0560">Oxidoreductase</keyword>
<evidence type="ECO:0000313" key="6">
    <source>
        <dbReference type="EMBL" id="MFC4997223.1"/>
    </source>
</evidence>
<evidence type="ECO:0000256" key="2">
    <source>
        <dbReference type="ARBA" id="ARBA00022630"/>
    </source>
</evidence>
<dbReference type="InterPro" id="IPR016166">
    <property type="entry name" value="FAD-bd_PCMH"/>
</dbReference>
<dbReference type="InterPro" id="IPR016171">
    <property type="entry name" value="Vanillyl_alc_oxidase_C-sub2"/>
</dbReference>
<dbReference type="PANTHER" id="PTHR42934">
    <property type="entry name" value="GLYCOLATE OXIDASE SUBUNIT GLCD"/>
    <property type="match status" value="1"/>
</dbReference>
<dbReference type="Pfam" id="PF01565">
    <property type="entry name" value="FAD_binding_4"/>
    <property type="match status" value="1"/>
</dbReference>
<dbReference type="EMBL" id="JBHSIU010000009">
    <property type="protein sequence ID" value="MFC4997223.1"/>
    <property type="molecule type" value="Genomic_DNA"/>
</dbReference>
<dbReference type="SUPFAM" id="SSF55103">
    <property type="entry name" value="FAD-linked oxidases, C-terminal domain"/>
    <property type="match status" value="1"/>
</dbReference>
<comment type="cofactor">
    <cofactor evidence="1">
        <name>FAD</name>
        <dbReference type="ChEBI" id="CHEBI:57692"/>
    </cofactor>
</comment>
<protein>
    <submittedName>
        <fullName evidence="6">FAD-binding oxidoreductase</fullName>
    </submittedName>
</protein>
<dbReference type="Gene3D" id="1.10.45.10">
    <property type="entry name" value="Vanillyl-alcohol Oxidase, Chain A, domain 4"/>
    <property type="match status" value="1"/>
</dbReference>
<sequence length="467" mass="48138">MDLNSDLIHELRAALPHEGGVLTDPDLLVSYEHDEADLCAYGTPAVVVRPRTTGQVSAVLRAASRFRVPVIPQGARSGLAGGANAIDGAIVLSLVAMNEIVDIDAANRIAVVQPGVVNAQLRRAVAAKGLYYPPDPGSWEQSTIGGNVSTDAGGMCCVKYGVTSDHVIGLEVVLASGEVLNCGRRTAKGVAGYDLTSLFVGSEGTLGVITEITVKLRPAPASSLTLVAVFDTLPAAGAAVESIITAGMQPSMLEVIDRVTLSAIEAFRPMGLPTTAAALLIAAVDSGTRAPDDLAAIAALCRQAQAADIHVATDATEADALLTARRLAHPAMEQFAAQLFPAGGGIMVDDVAVPRTRLVELIEGIEGIASAHGVVVATVGHAGDGNLHPIIVIDRSDPTSLARGQKVFDAIMSLGLSLGGTSTGEHGVGLLKRDWLAREIGPTGLKAHRSIKAAFDPDNILNPGKIF</sequence>
<dbReference type="Gene3D" id="3.30.465.10">
    <property type="match status" value="1"/>
</dbReference>
<dbReference type="PROSITE" id="PS51387">
    <property type="entry name" value="FAD_PCMH"/>
    <property type="match status" value="1"/>
</dbReference>
<dbReference type="Proteomes" id="UP001595912">
    <property type="component" value="Unassembled WGS sequence"/>
</dbReference>
<evidence type="ECO:0000256" key="3">
    <source>
        <dbReference type="ARBA" id="ARBA00022827"/>
    </source>
</evidence>
<reference evidence="7" key="1">
    <citation type="journal article" date="2019" name="Int. J. Syst. Evol. Microbiol.">
        <title>The Global Catalogue of Microorganisms (GCM) 10K type strain sequencing project: providing services to taxonomists for standard genome sequencing and annotation.</title>
        <authorList>
            <consortium name="The Broad Institute Genomics Platform"/>
            <consortium name="The Broad Institute Genome Sequencing Center for Infectious Disease"/>
            <person name="Wu L."/>
            <person name="Ma J."/>
        </authorList>
    </citation>
    <scope>NUCLEOTIDE SEQUENCE [LARGE SCALE GENOMIC DNA]</scope>
    <source>
        <strain evidence="7">CGMCC 4.7152</strain>
    </source>
</reference>
<evidence type="ECO:0000256" key="1">
    <source>
        <dbReference type="ARBA" id="ARBA00001974"/>
    </source>
</evidence>
<keyword evidence="2" id="KW-0285">Flavoprotein</keyword>
<proteinExistence type="predicted"/>
<comment type="caution">
    <text evidence="6">The sequence shown here is derived from an EMBL/GenBank/DDBJ whole genome shotgun (WGS) entry which is preliminary data.</text>
</comment>
<dbReference type="Gene3D" id="3.30.70.2740">
    <property type="match status" value="1"/>
</dbReference>
<dbReference type="PANTHER" id="PTHR42934:SF2">
    <property type="entry name" value="GLYCOLATE OXIDASE SUBUNIT GLCD"/>
    <property type="match status" value="1"/>
</dbReference>
<evidence type="ECO:0000313" key="7">
    <source>
        <dbReference type="Proteomes" id="UP001595912"/>
    </source>
</evidence>
<dbReference type="SUPFAM" id="SSF56176">
    <property type="entry name" value="FAD-binding/transporter-associated domain-like"/>
    <property type="match status" value="1"/>
</dbReference>
<evidence type="ECO:0000256" key="4">
    <source>
        <dbReference type="ARBA" id="ARBA00023002"/>
    </source>
</evidence>
<dbReference type="InterPro" id="IPR004113">
    <property type="entry name" value="FAD-bd_oxidored_4_C"/>
</dbReference>
<organism evidence="6 7">
    <name type="scientific">Dactylosporangium cerinum</name>
    <dbReference type="NCBI Taxonomy" id="1434730"/>
    <lineage>
        <taxon>Bacteria</taxon>
        <taxon>Bacillati</taxon>
        <taxon>Actinomycetota</taxon>
        <taxon>Actinomycetes</taxon>
        <taxon>Micromonosporales</taxon>
        <taxon>Micromonosporaceae</taxon>
        <taxon>Dactylosporangium</taxon>
    </lineage>
</organism>
<keyword evidence="7" id="KW-1185">Reference proteome</keyword>
<name>A0ABV9VLN9_9ACTN</name>
<evidence type="ECO:0000259" key="5">
    <source>
        <dbReference type="PROSITE" id="PS51387"/>
    </source>
</evidence>
<dbReference type="RefSeq" id="WP_380113458.1">
    <property type="nucleotide sequence ID" value="NZ_JBHSIU010000009.1"/>
</dbReference>
<dbReference type="Pfam" id="PF02913">
    <property type="entry name" value="FAD-oxidase_C"/>
    <property type="match status" value="1"/>
</dbReference>
<dbReference type="InterPro" id="IPR016169">
    <property type="entry name" value="FAD-bd_PCMH_sub2"/>
</dbReference>
<accession>A0ABV9VLN9</accession>